<dbReference type="EMBL" id="AAOW01000001">
    <property type="protein sequence ID" value="EAR62801.1"/>
    <property type="molecule type" value="Genomic_DNA"/>
</dbReference>
<dbReference type="InterPro" id="IPR000836">
    <property type="entry name" value="PRTase_dom"/>
</dbReference>
<protein>
    <recommendedName>
        <fullName evidence="3">Phosphoribosyl transferase</fullName>
    </recommendedName>
</protein>
<keyword evidence="2" id="KW-1185">Reference proteome</keyword>
<dbReference type="SUPFAM" id="SSF53271">
    <property type="entry name" value="PRTase-like"/>
    <property type="match status" value="1"/>
</dbReference>
<dbReference type="CDD" id="cd06223">
    <property type="entry name" value="PRTases_typeI"/>
    <property type="match status" value="1"/>
</dbReference>
<dbReference type="Proteomes" id="UP000002171">
    <property type="component" value="Unassembled WGS sequence"/>
</dbReference>
<accession>A0A7U8GTU2</accession>
<dbReference type="RefSeq" id="WP_007021819.1">
    <property type="nucleotide sequence ID" value="NZ_CH724126.1"/>
</dbReference>
<sequence>MAGVLKGIIFSVEDVLVNEGQINEEVFGEVHKLINFVKAKGITPVVFTNRSWTSSFTKEDGTKGSVPLYDRLKELWGDFTYLCSADDQNVPYKPKSAATEYVLNKMGWDSTEVVYIGCSVNDMRTAVNGGLLFLRATWYDNKTDYGFEFDSPWDIARFIDVFCLREHFWCHEIKSDGFEYYALAPFSTYKPEYTMYSKDARAAAKDGQGHPEFWLRALFTSIYFTGLHKRIDYITTYPGHKAGSNDSLMAEAMTIFGKCFRKAYLPDLIIRHKDAVKSQTAKQLGLVADYKNQLNTIHLNKNPSNSNGTQYKNCPVKKGKTVLLIDDFCTRGHSLEAARAYLKQSEADVIMVTWLKTVNTDYTALDLETKFDPFIENTFEKQNTGEVYDYNDHLIDHFAPGELNQKFSDFINWKWPD</sequence>
<gene>
    <name evidence="1" type="ORF">MED92_06776</name>
</gene>
<dbReference type="InterPro" id="IPR036412">
    <property type="entry name" value="HAD-like_sf"/>
</dbReference>
<dbReference type="AlphaFoldDB" id="A0A7U8GTU2"/>
<evidence type="ECO:0000313" key="2">
    <source>
        <dbReference type="Proteomes" id="UP000002171"/>
    </source>
</evidence>
<dbReference type="InterPro" id="IPR029057">
    <property type="entry name" value="PRTase-like"/>
</dbReference>
<dbReference type="SUPFAM" id="SSF56784">
    <property type="entry name" value="HAD-like"/>
    <property type="match status" value="1"/>
</dbReference>
<evidence type="ECO:0008006" key="3">
    <source>
        <dbReference type="Google" id="ProtNLM"/>
    </source>
</evidence>
<comment type="caution">
    <text evidence="1">The sequence shown here is derived from an EMBL/GenBank/DDBJ whole genome shotgun (WGS) entry which is preliminary data.</text>
</comment>
<dbReference type="CDD" id="cd01427">
    <property type="entry name" value="HAD_like"/>
    <property type="match status" value="1"/>
</dbReference>
<dbReference type="OrthoDB" id="3318162at2"/>
<dbReference type="Gene3D" id="3.40.50.2020">
    <property type="match status" value="1"/>
</dbReference>
<name>A0A7U8GTU2_NEPCE</name>
<organism evidence="1 2">
    <name type="scientific">Neptuniibacter caesariensis</name>
    <dbReference type="NCBI Taxonomy" id="207954"/>
    <lineage>
        <taxon>Bacteria</taxon>
        <taxon>Pseudomonadati</taxon>
        <taxon>Pseudomonadota</taxon>
        <taxon>Gammaproteobacteria</taxon>
        <taxon>Oceanospirillales</taxon>
        <taxon>Oceanospirillaceae</taxon>
        <taxon>Neptuniibacter</taxon>
    </lineage>
</organism>
<dbReference type="Gene3D" id="3.40.50.1000">
    <property type="entry name" value="HAD superfamily/HAD-like"/>
    <property type="match status" value="1"/>
</dbReference>
<dbReference type="InterPro" id="IPR023214">
    <property type="entry name" value="HAD_sf"/>
</dbReference>
<evidence type="ECO:0000313" key="1">
    <source>
        <dbReference type="EMBL" id="EAR62801.1"/>
    </source>
</evidence>
<proteinExistence type="predicted"/>
<reference evidence="1 2" key="1">
    <citation type="submission" date="2006-02" db="EMBL/GenBank/DDBJ databases">
        <authorList>
            <person name="Pinhassi J."/>
            <person name="Pedros-Alio C."/>
            <person name="Ferriera S."/>
            <person name="Johnson J."/>
            <person name="Kravitz S."/>
            <person name="Halpern A."/>
            <person name="Remington K."/>
            <person name="Beeson K."/>
            <person name="Tran B."/>
            <person name="Rogers Y.-H."/>
            <person name="Friedman R."/>
            <person name="Venter J.C."/>
        </authorList>
    </citation>
    <scope>NUCLEOTIDE SEQUENCE [LARGE SCALE GENOMIC DNA]</scope>
    <source>
        <strain evidence="1 2">MED92</strain>
    </source>
</reference>